<sequence length="282" mass="31990">MDNIREEIEFVLARHGLPASRDRLAMGFLINHLVEKMSRRLERQFAEKIEEMGAEQSHSSKRVRRDDVLSWTESLSSTRSAPWGFDVSGVHDTLDGCFVQDRLLPHPNQPAFSLSLAFEDLESVPNGKIPDELYNSVRTIDLTGNRLTDVQFLSDFENLKTVILDHNRISCLTVFPKIPGLHTLSLNYNRVLSAAPFIPSLAQQCPSLRILSLMANEVCPNYLNGGTEQQNELYRHFIIRHFPKLEYLDDSFITNDEREGALESSAAVHGYQCSLDEGIDTE</sequence>
<reference evidence="2" key="1">
    <citation type="submission" date="2025-08" db="UniProtKB">
        <authorList>
            <consortium name="RefSeq"/>
        </authorList>
    </citation>
    <scope>IDENTIFICATION</scope>
</reference>
<dbReference type="SUPFAM" id="SSF52058">
    <property type="entry name" value="L domain-like"/>
    <property type="match status" value="1"/>
</dbReference>
<gene>
    <name evidence="2" type="primary">LOC100906948</name>
</gene>
<evidence type="ECO:0000313" key="1">
    <source>
        <dbReference type="Proteomes" id="UP000694867"/>
    </source>
</evidence>
<dbReference type="GeneID" id="100906948"/>
<evidence type="ECO:0000313" key="2">
    <source>
        <dbReference type="RefSeq" id="XP_003744857.1"/>
    </source>
</evidence>
<dbReference type="PANTHER" id="PTHR46282:SF1">
    <property type="entry name" value="LEUCINE-RICH REPEAT-CONTAINING PROTEIN 72-LIKE"/>
    <property type="match status" value="1"/>
</dbReference>
<organism evidence="1 2">
    <name type="scientific">Galendromus occidentalis</name>
    <name type="common">western predatory mite</name>
    <dbReference type="NCBI Taxonomy" id="34638"/>
    <lineage>
        <taxon>Eukaryota</taxon>
        <taxon>Metazoa</taxon>
        <taxon>Ecdysozoa</taxon>
        <taxon>Arthropoda</taxon>
        <taxon>Chelicerata</taxon>
        <taxon>Arachnida</taxon>
        <taxon>Acari</taxon>
        <taxon>Parasitiformes</taxon>
        <taxon>Mesostigmata</taxon>
        <taxon>Gamasina</taxon>
        <taxon>Phytoseioidea</taxon>
        <taxon>Phytoseiidae</taxon>
        <taxon>Typhlodrominae</taxon>
        <taxon>Galendromus</taxon>
    </lineage>
</organism>
<dbReference type="RefSeq" id="XP_003744857.1">
    <property type="nucleotide sequence ID" value="XM_003744809.1"/>
</dbReference>
<dbReference type="AlphaFoldDB" id="A0AAJ6QSZ8"/>
<proteinExistence type="predicted"/>
<keyword evidence="1" id="KW-1185">Reference proteome</keyword>
<dbReference type="KEGG" id="goe:100906948"/>
<name>A0AAJ6QSZ8_9ACAR</name>
<dbReference type="InterPro" id="IPR043313">
    <property type="entry name" value="LRMDA"/>
</dbReference>
<protein>
    <submittedName>
        <fullName evidence="2">Uncharacterized protein LOC100906948</fullName>
    </submittedName>
</protein>
<dbReference type="Proteomes" id="UP000694867">
    <property type="component" value="Unplaced"/>
</dbReference>
<accession>A0AAJ6QSZ8</accession>
<dbReference type="Gene3D" id="3.80.10.10">
    <property type="entry name" value="Ribonuclease Inhibitor"/>
    <property type="match status" value="1"/>
</dbReference>
<dbReference type="InterPro" id="IPR032675">
    <property type="entry name" value="LRR_dom_sf"/>
</dbReference>
<dbReference type="PANTHER" id="PTHR46282">
    <property type="entry name" value="LEUCINE-RICH MELANOCYTE DIFFERENTIATION-ASSOCIATED PROTEIN"/>
    <property type="match status" value="1"/>
</dbReference>